<evidence type="ECO:0000256" key="11">
    <source>
        <dbReference type="ARBA" id="ARBA00047872"/>
    </source>
</evidence>
<feature type="domain" description="Aspartate/glutamate/uridylate kinase" evidence="15">
    <location>
        <begin position="1"/>
        <end position="227"/>
    </location>
</feature>
<evidence type="ECO:0000256" key="5">
    <source>
        <dbReference type="ARBA" id="ARBA00022605"/>
    </source>
</evidence>
<comment type="catalytic activity">
    <reaction evidence="11 13">
        <text>L-aspartate + ATP = 4-phospho-L-aspartate + ADP</text>
        <dbReference type="Rhea" id="RHEA:23776"/>
        <dbReference type="ChEBI" id="CHEBI:29991"/>
        <dbReference type="ChEBI" id="CHEBI:30616"/>
        <dbReference type="ChEBI" id="CHEBI:57535"/>
        <dbReference type="ChEBI" id="CHEBI:456216"/>
        <dbReference type="EC" id="2.7.2.4"/>
    </reaction>
</comment>
<feature type="binding site" evidence="12">
    <location>
        <position position="72"/>
    </location>
    <ligand>
        <name>substrate</name>
    </ligand>
</feature>
<dbReference type="InterPro" id="IPR005260">
    <property type="entry name" value="Asp_kin_monofn"/>
</dbReference>
<evidence type="ECO:0000256" key="6">
    <source>
        <dbReference type="ARBA" id="ARBA00022679"/>
    </source>
</evidence>
<keyword evidence="8 13" id="KW-0418">Kinase</keyword>
<dbReference type="EC" id="2.7.2.4" evidence="13"/>
<dbReference type="UniPathway" id="UPA00051">
    <property type="reaction ID" value="UER00462"/>
</dbReference>
<dbReference type="InterPro" id="IPR045865">
    <property type="entry name" value="ACT-like_dom_sf"/>
</dbReference>
<dbReference type="EMBL" id="AP009180">
    <property type="protein sequence ID" value="BAF35139.1"/>
    <property type="molecule type" value="Genomic_DNA"/>
</dbReference>
<organism evidence="17 18">
    <name type="scientific">Carsonella ruddii (strain PV)</name>
    <dbReference type="NCBI Taxonomy" id="387662"/>
    <lineage>
        <taxon>Bacteria</taxon>
        <taxon>Pseudomonadati</taxon>
        <taxon>Pseudomonadota</taxon>
        <taxon>Gammaproteobacteria</taxon>
        <taxon>Oceanospirillales</taxon>
        <taxon>Halomonadaceae</taxon>
        <taxon>Zymobacter group</taxon>
        <taxon>Candidatus Carsonella</taxon>
    </lineage>
</organism>
<proteinExistence type="inferred from homology"/>
<reference evidence="17 18" key="1">
    <citation type="journal article" date="2006" name="Science">
        <title>The 160-kilobase genome of the bacterial endosymbiont Carsonella.</title>
        <authorList>
            <person name="Nakabachi A."/>
            <person name="Yamashita A."/>
            <person name="Toh H."/>
            <person name="Ishikawa H."/>
            <person name="Dunbar H."/>
            <person name="Moran N."/>
            <person name="Hattori M."/>
        </authorList>
    </citation>
    <scope>NUCLEOTIDE SEQUENCE [LARGE SCALE GENOMIC DNA]</scope>
    <source>
        <strain evidence="17 18">PV</strain>
    </source>
</reference>
<evidence type="ECO:0000256" key="7">
    <source>
        <dbReference type="ARBA" id="ARBA00022741"/>
    </source>
</evidence>
<accession>Q05FN2</accession>
<comment type="pathway">
    <text evidence="2 14">Amino-acid biosynthesis; L-methionine biosynthesis via de novo pathway; L-homoserine from L-aspartate: step 1/3.</text>
</comment>
<sequence length="412" mass="46640">MIIIQKFGGTSVGTKKRIKSLKNIIKKYRNLNIRIVIILSAMSGETTKMLRLAKYFKYKKLKSIDFMLCIGEQMSVSLFNLLLNSVKILSIPLISSQIGFITNNNYSNARIILIKNIVLIKKILKKKQIPVLTGFQGITLNGNLTTLGRGGSDTSAVAISIYLKATECQIYSDVKSIFVSDPRICLNYRINFLPFENMLELSSLGSKILFVRSIELARKYNVNIRLLSSFFKKKGTFISKKKKFVNSMERVLISGISYTSNEVKITVANIPNVSGVLSKILGPIISNGICIDMVIQNSLNHLKFTNFTFLIEEFFLKKVIFLIKKFFITKIGGRVEYEKHISKVSVIGIGLRSHNYIIGKIFYSMSKLGINIILVSTSETKISILIKKKFTVLAIKNLYKIFNKQFFVKRNG</sequence>
<dbReference type="InterPro" id="IPR054352">
    <property type="entry name" value="ACT_Aspartokinase"/>
</dbReference>
<comment type="pathway">
    <text evidence="1 14">Amino-acid biosynthesis; L-lysine biosynthesis via DAP pathway; (S)-tetrahydrodipicolinate from L-aspartate: step 1/4.</text>
</comment>
<feature type="binding site" evidence="12">
    <location>
        <position position="46"/>
    </location>
    <ligand>
        <name>substrate</name>
    </ligand>
</feature>
<dbReference type="NCBIfam" id="NF005155">
    <property type="entry name" value="PRK06635.1-4"/>
    <property type="match status" value="1"/>
</dbReference>
<comment type="pathway">
    <text evidence="3 14">Amino-acid biosynthesis; L-threonine biosynthesis; L-threonine from L-aspartate: step 1/5.</text>
</comment>
<evidence type="ECO:0000313" key="18">
    <source>
        <dbReference type="Proteomes" id="UP000000777"/>
    </source>
</evidence>
<dbReference type="OrthoDB" id="9799110at2"/>
<dbReference type="GO" id="GO:0009088">
    <property type="term" value="P:threonine biosynthetic process"/>
    <property type="evidence" value="ECO:0007669"/>
    <property type="project" value="UniProtKB-UniPathway"/>
</dbReference>
<dbReference type="NCBIfam" id="TIGR00657">
    <property type="entry name" value="asp_kinases"/>
    <property type="match status" value="1"/>
</dbReference>
<dbReference type="PIRSF" id="PIRSF000726">
    <property type="entry name" value="Asp_kin"/>
    <property type="match status" value="1"/>
</dbReference>
<comment type="similarity">
    <text evidence="4 13">Belongs to the aspartokinase family.</text>
</comment>
<evidence type="ECO:0000256" key="4">
    <source>
        <dbReference type="ARBA" id="ARBA00010122"/>
    </source>
</evidence>
<keyword evidence="6 13" id="KW-0808">Transferase</keyword>
<evidence type="ECO:0000256" key="3">
    <source>
        <dbReference type="ARBA" id="ARBA00005139"/>
    </source>
</evidence>
<dbReference type="InterPro" id="IPR001341">
    <property type="entry name" value="Asp_kinase"/>
</dbReference>
<gene>
    <name evidence="17" type="ordered locus">CRP_108</name>
</gene>
<name>Q05FN2_CARRP</name>
<dbReference type="GO" id="GO:0009090">
    <property type="term" value="P:homoserine biosynthetic process"/>
    <property type="evidence" value="ECO:0007669"/>
    <property type="project" value="TreeGrafter"/>
</dbReference>
<dbReference type="InterPro" id="IPR036393">
    <property type="entry name" value="AceGlu_kinase-like_sf"/>
</dbReference>
<feature type="binding site" evidence="12">
    <location>
        <position position="183"/>
    </location>
    <ligand>
        <name>ATP</name>
        <dbReference type="ChEBI" id="CHEBI:30616"/>
    </ligand>
</feature>
<dbReference type="GO" id="GO:0004072">
    <property type="term" value="F:aspartate kinase activity"/>
    <property type="evidence" value="ECO:0007669"/>
    <property type="project" value="UniProtKB-EC"/>
</dbReference>
<keyword evidence="10" id="KW-0457">Lysine biosynthesis</keyword>
<evidence type="ECO:0000259" key="15">
    <source>
        <dbReference type="Pfam" id="PF00696"/>
    </source>
</evidence>
<dbReference type="InterPro" id="IPR001048">
    <property type="entry name" value="Asp/Glu/Uridylate_kinase"/>
</dbReference>
<dbReference type="UniPathway" id="UPA00034">
    <property type="reaction ID" value="UER00015"/>
</dbReference>
<dbReference type="Pfam" id="PF00696">
    <property type="entry name" value="AA_kinase"/>
    <property type="match status" value="1"/>
</dbReference>
<dbReference type="GO" id="GO:0009089">
    <property type="term" value="P:lysine biosynthetic process via diaminopimelate"/>
    <property type="evidence" value="ECO:0007669"/>
    <property type="project" value="UniProtKB-UniPathway"/>
</dbReference>
<dbReference type="PANTHER" id="PTHR21499">
    <property type="entry name" value="ASPARTATE KINASE"/>
    <property type="match status" value="1"/>
</dbReference>
<dbReference type="AlphaFoldDB" id="Q05FN2"/>
<keyword evidence="5 14" id="KW-0028">Amino-acid biosynthesis</keyword>
<keyword evidence="7 12" id="KW-0547">Nucleotide-binding</keyword>
<protein>
    <recommendedName>
        <fullName evidence="13">Aspartokinase</fullName>
        <ecNumber evidence="13">2.7.2.4</ecNumber>
    </recommendedName>
</protein>
<dbReference type="STRING" id="387662.CRP_108"/>
<dbReference type="RefSeq" id="WP_011672331.1">
    <property type="nucleotide sequence ID" value="NC_008512.1"/>
</dbReference>
<dbReference type="SUPFAM" id="SSF55021">
    <property type="entry name" value="ACT-like"/>
    <property type="match status" value="2"/>
</dbReference>
<dbReference type="UniPathway" id="UPA00050">
    <property type="reaction ID" value="UER00461"/>
</dbReference>
<evidence type="ECO:0000256" key="9">
    <source>
        <dbReference type="ARBA" id="ARBA00022840"/>
    </source>
</evidence>
<dbReference type="Gene3D" id="3.40.1160.10">
    <property type="entry name" value="Acetylglutamate kinase-like"/>
    <property type="match status" value="1"/>
</dbReference>
<dbReference type="KEGG" id="crp:CRP_108"/>
<evidence type="ECO:0000313" key="17">
    <source>
        <dbReference type="EMBL" id="BAF35139.1"/>
    </source>
</evidence>
<dbReference type="Pfam" id="PF22468">
    <property type="entry name" value="ACT_9"/>
    <property type="match status" value="1"/>
</dbReference>
<feature type="domain" description="Aspartokinase ACT" evidence="16">
    <location>
        <begin position="344"/>
        <end position="402"/>
    </location>
</feature>
<dbReference type="GO" id="GO:0005829">
    <property type="term" value="C:cytosol"/>
    <property type="evidence" value="ECO:0007669"/>
    <property type="project" value="TreeGrafter"/>
</dbReference>
<dbReference type="Gene3D" id="3.30.2130.10">
    <property type="entry name" value="VC0802-like"/>
    <property type="match status" value="1"/>
</dbReference>
<dbReference type="SUPFAM" id="SSF53633">
    <property type="entry name" value="Carbamate kinase-like"/>
    <property type="match status" value="1"/>
</dbReference>
<keyword evidence="9 12" id="KW-0067">ATP-binding</keyword>
<dbReference type="PANTHER" id="PTHR21499:SF3">
    <property type="entry name" value="ASPARTOKINASE"/>
    <property type="match status" value="1"/>
</dbReference>
<dbReference type="HOGENOM" id="CLU_009116_3_1_6"/>
<evidence type="ECO:0000256" key="12">
    <source>
        <dbReference type="PIRSR" id="PIRSR000726-1"/>
    </source>
</evidence>
<dbReference type="Proteomes" id="UP000000777">
    <property type="component" value="Chromosome"/>
</dbReference>
<dbReference type="PROSITE" id="PS00324">
    <property type="entry name" value="ASPARTOKINASE"/>
    <property type="match status" value="1"/>
</dbReference>
<dbReference type="GO" id="GO:0005524">
    <property type="term" value="F:ATP binding"/>
    <property type="evidence" value="ECO:0007669"/>
    <property type="project" value="UniProtKB-KW"/>
</dbReference>
<evidence type="ECO:0000256" key="8">
    <source>
        <dbReference type="ARBA" id="ARBA00022777"/>
    </source>
</evidence>
<feature type="binding site" evidence="12">
    <location>
        <begin position="6"/>
        <end position="9"/>
    </location>
    <ligand>
        <name>ATP</name>
        <dbReference type="ChEBI" id="CHEBI:30616"/>
    </ligand>
</feature>
<dbReference type="InterPro" id="IPR018042">
    <property type="entry name" value="Aspartate_kinase_CS"/>
</dbReference>
<evidence type="ECO:0000259" key="16">
    <source>
        <dbReference type="Pfam" id="PF22468"/>
    </source>
</evidence>
<evidence type="ECO:0000256" key="2">
    <source>
        <dbReference type="ARBA" id="ARBA00004986"/>
    </source>
</evidence>
<evidence type="ECO:0000256" key="13">
    <source>
        <dbReference type="RuleBase" id="RU003448"/>
    </source>
</evidence>
<evidence type="ECO:0000256" key="10">
    <source>
        <dbReference type="ARBA" id="ARBA00023154"/>
    </source>
</evidence>
<evidence type="ECO:0000256" key="1">
    <source>
        <dbReference type="ARBA" id="ARBA00004766"/>
    </source>
</evidence>
<evidence type="ECO:0000256" key="14">
    <source>
        <dbReference type="RuleBase" id="RU004249"/>
    </source>
</evidence>